<evidence type="ECO:0000256" key="5">
    <source>
        <dbReference type="ARBA" id="ARBA00022989"/>
    </source>
</evidence>
<protein>
    <submittedName>
        <fullName evidence="11">Rhomboid domain-containing protein</fullName>
    </submittedName>
</protein>
<comment type="subcellular location">
    <subcellularLocation>
        <location evidence="1">Endoplasmic reticulum membrane</location>
        <topology evidence="1">Multi-pass membrane protein</topology>
    </subcellularLocation>
</comment>
<accession>A0A1I8I1P2</accession>
<feature type="transmembrane region" description="Helical" evidence="8">
    <location>
        <begin position="372"/>
        <end position="390"/>
    </location>
</feature>
<feature type="domain" description="Peptidase S54 rhomboid" evidence="9">
    <location>
        <begin position="1150"/>
        <end position="1286"/>
    </location>
</feature>
<dbReference type="WBParaSite" id="maker-uti_cns_0009446-snap-gene-0.3-mRNA-1">
    <property type="protein sequence ID" value="maker-uti_cns_0009446-snap-gene-0.3-mRNA-1"/>
    <property type="gene ID" value="maker-uti_cns_0009446-snap-gene-0.3"/>
</dbReference>
<dbReference type="Gene3D" id="1.20.1540.10">
    <property type="entry name" value="Rhomboid-like"/>
    <property type="match status" value="2"/>
</dbReference>
<feature type="region of interest" description="Disordered" evidence="7">
    <location>
        <begin position="659"/>
        <end position="724"/>
    </location>
</feature>
<feature type="compositionally biased region" description="Low complexity" evidence="7">
    <location>
        <begin position="580"/>
        <end position="590"/>
    </location>
</feature>
<proteinExistence type="inferred from homology"/>
<feature type="transmembrane region" description="Helical" evidence="8">
    <location>
        <begin position="260"/>
        <end position="280"/>
    </location>
</feature>
<feature type="transmembrane region" description="Helical" evidence="8">
    <location>
        <begin position="347"/>
        <end position="366"/>
    </location>
</feature>
<dbReference type="PANTHER" id="PTHR45965">
    <property type="entry name" value="INACTIVE RHOMBOID PROTEIN"/>
    <property type="match status" value="1"/>
</dbReference>
<evidence type="ECO:0000259" key="9">
    <source>
        <dbReference type="Pfam" id="PF01694"/>
    </source>
</evidence>
<dbReference type="InterPro" id="IPR035952">
    <property type="entry name" value="Rhomboid-like_sf"/>
</dbReference>
<feature type="region of interest" description="Disordered" evidence="7">
    <location>
        <begin position="580"/>
        <end position="601"/>
    </location>
</feature>
<dbReference type="SUPFAM" id="SSF144091">
    <property type="entry name" value="Rhomboid-like"/>
    <property type="match status" value="2"/>
</dbReference>
<sequence length="1380" mass="150555">CAPLDYPKLSDWPATARPGQARGKYGTVHASRTRVYRLRLDEAASGCCIHNDGSACYQSDMADCPEHLGTWLKWDNASRGPDGRLSGPVCGADPRTCDQPLSLLGGGVSVWADDVTRWPACQRQTPLAPVPGELNHLACPVSARPCCFGLIAEAVAARLTEAAARCAPLGAGERALHLRGLGQFGRFNNELRLQAESDVLFHERECAIVSRLRCQQLRGFYHPDNQLCSQVNCLADVCGMLGFSNPQQPNQFYRLATSQFLHAGLATLLVTLLHHGFYLRRLERLAGWRRTACLYIGCGLSGCLLSAIALPAAVDVGPAAAQVGSLTAILVEYITAWRYVESRVKSTVLLLLCLLILLLLGVSPWLDLFASVGGFVSGCLLCSAGLLPHLRLLYSRGDASFEDEVDGVNIDKKEEAASAAVVEDNADDFDGSMFSATSDNYKNYHNNSNSKEADVIASPTAAGRATAFGAVAWRSLARICAAVYRIWVASVLPRLRIWHRTGQLRRLAFLSVWLAMTVALLLLFFLPADLPSVCLWCRQANCFFTWLQSVFPNDIHDSHCGVAYGTSSGSTSLELQQQPLSAASPLTSASRQRTNSYRRRPSVSLLRQVSTRAGNSCMTALGLRPELPEASQKWNQRRLQLLSSYGNLRVSQLPAASGTSAAARVQPPCRRPIDRQLSCPTPRIPQRLEAAPPTAPADVESPLLLRPPSSAASAARNSPSVDFVDATDSGFQLRKQKSLRKENAIKCLFRGVRSLSSGGGSRSNSSQQLPQTPKQEPAAAADRSEDNTECQLPAVPEEQPAGGSGQESGQDVVDGVTISEVGSSVRPRSTGNVFAEDFNRKIEELTSKSGDLLAGRQLAPAIAAPPPQPPSPSLLARLRLSCLTSSDTSELKASIDAHLLFRPYFTYWITLIHIVIFIATVVQFGFAPIGVTLLSTRTATVVCAIDYHNLFLGPRMSDLIRVGAKYSLCMRRYDSLYTQILDRQRINESNSGCCVHNDRSACYQSQRAGCPKWLGTWLKWNNSTKTSHGRLSGPVCGQDPRTCLEPLSLPGDPNAWPDDVSRWPPCHRQQTLSNNNSSNALLSDDLAHLVCPISARPCCVGIKGECVITSQQRCEFMRGSFFPDRQLCSQVNCMSETCGMLGVADPQQPNQFYRVLTSLFLHSGLITLAVTLVHHLLFLRKLEQSLGWHRTAFIYLGSGVVGNLVSMIFLPYLVDVGPTSAQIGSLAPILIELGMSWSHYESKVRPLCLFFLSPLVLILFGFFPWFDNFANLGGLASGLLLSVVLMPYVSYGSSPNAVMLCRRISVAICLTAWLLLLVGLFAAFYLAPLASCDFCVYFNCGPKWFDGYFSDQSHVDYCGNVNLSNLEPTRCIESLSHQLT</sequence>
<evidence type="ECO:0000256" key="8">
    <source>
        <dbReference type="SAM" id="Phobius"/>
    </source>
</evidence>
<evidence type="ECO:0000256" key="1">
    <source>
        <dbReference type="ARBA" id="ARBA00004477"/>
    </source>
</evidence>
<dbReference type="InterPro" id="IPR051512">
    <property type="entry name" value="Inactive_Rhomboid"/>
</dbReference>
<evidence type="ECO:0000313" key="10">
    <source>
        <dbReference type="Proteomes" id="UP000095280"/>
    </source>
</evidence>
<feature type="transmembrane region" description="Helical" evidence="8">
    <location>
        <begin position="507"/>
        <end position="528"/>
    </location>
</feature>
<feature type="transmembrane region" description="Helical" evidence="8">
    <location>
        <begin position="319"/>
        <end position="340"/>
    </location>
</feature>
<keyword evidence="6 8" id="KW-0472">Membrane</keyword>
<evidence type="ECO:0000256" key="7">
    <source>
        <dbReference type="SAM" id="MobiDB-lite"/>
    </source>
</evidence>
<keyword evidence="4" id="KW-0256">Endoplasmic reticulum</keyword>
<dbReference type="PANTHER" id="PTHR45965:SF3">
    <property type="entry name" value="INACTIVE RHOMBOID PROTEIN 1"/>
    <property type="match status" value="1"/>
</dbReference>
<feature type="compositionally biased region" description="Low complexity" evidence="7">
    <location>
        <begin position="754"/>
        <end position="766"/>
    </location>
</feature>
<evidence type="ECO:0000256" key="6">
    <source>
        <dbReference type="ARBA" id="ARBA00023136"/>
    </source>
</evidence>
<keyword evidence="3 8" id="KW-0812">Transmembrane</keyword>
<feature type="region of interest" description="Disordered" evidence="7">
    <location>
        <begin position="754"/>
        <end position="789"/>
    </location>
</feature>
<feature type="transmembrane region" description="Helical" evidence="8">
    <location>
        <begin position="1191"/>
        <end position="1214"/>
    </location>
</feature>
<keyword evidence="10" id="KW-1185">Reference proteome</keyword>
<reference evidence="11" key="1">
    <citation type="submission" date="2016-11" db="UniProtKB">
        <authorList>
            <consortium name="WormBaseParasite"/>
        </authorList>
    </citation>
    <scope>IDENTIFICATION</scope>
</reference>
<evidence type="ECO:0000256" key="3">
    <source>
        <dbReference type="ARBA" id="ARBA00022692"/>
    </source>
</evidence>
<dbReference type="GO" id="GO:0050708">
    <property type="term" value="P:regulation of protein secretion"/>
    <property type="evidence" value="ECO:0007669"/>
    <property type="project" value="TreeGrafter"/>
</dbReference>
<evidence type="ECO:0000313" key="11">
    <source>
        <dbReference type="WBParaSite" id="maker-uti_cns_0009446-snap-gene-0.3-mRNA-1"/>
    </source>
</evidence>
<dbReference type="InterPro" id="IPR022764">
    <property type="entry name" value="Peptidase_S54_rhomboid_dom"/>
</dbReference>
<feature type="transmembrane region" description="Helical" evidence="8">
    <location>
        <begin position="1304"/>
        <end position="1327"/>
    </location>
</feature>
<feature type="transmembrane region" description="Helical" evidence="8">
    <location>
        <begin position="1247"/>
        <end position="1266"/>
    </location>
</feature>
<name>A0A1I8I1P2_9PLAT</name>
<dbReference type="Pfam" id="PF01694">
    <property type="entry name" value="Rhomboid"/>
    <property type="match status" value="2"/>
</dbReference>
<feature type="compositionally biased region" description="Low complexity" evidence="7">
    <location>
        <begin position="701"/>
        <end position="720"/>
    </location>
</feature>
<dbReference type="GO" id="GO:0042058">
    <property type="term" value="P:regulation of epidermal growth factor receptor signaling pathway"/>
    <property type="evidence" value="ECO:0007669"/>
    <property type="project" value="TreeGrafter"/>
</dbReference>
<feature type="transmembrane region" description="Helical" evidence="8">
    <location>
        <begin position="1272"/>
        <end position="1292"/>
    </location>
</feature>
<dbReference type="Proteomes" id="UP000095280">
    <property type="component" value="Unplaced"/>
</dbReference>
<evidence type="ECO:0000256" key="4">
    <source>
        <dbReference type="ARBA" id="ARBA00022824"/>
    </source>
</evidence>
<organism evidence="10 11">
    <name type="scientific">Macrostomum lignano</name>
    <dbReference type="NCBI Taxonomy" id="282301"/>
    <lineage>
        <taxon>Eukaryota</taxon>
        <taxon>Metazoa</taxon>
        <taxon>Spiralia</taxon>
        <taxon>Lophotrochozoa</taxon>
        <taxon>Platyhelminthes</taxon>
        <taxon>Rhabditophora</taxon>
        <taxon>Macrostomorpha</taxon>
        <taxon>Macrostomida</taxon>
        <taxon>Macrostomidae</taxon>
        <taxon>Macrostomum</taxon>
    </lineage>
</organism>
<feature type="transmembrane region" description="Helical" evidence="8">
    <location>
        <begin position="1159"/>
        <end position="1179"/>
    </location>
</feature>
<comment type="similarity">
    <text evidence="2">Belongs to the peptidase S54 family.</text>
</comment>
<dbReference type="GO" id="GO:0005789">
    <property type="term" value="C:endoplasmic reticulum membrane"/>
    <property type="evidence" value="ECO:0007669"/>
    <property type="project" value="UniProtKB-SubCell"/>
</dbReference>
<evidence type="ECO:0000256" key="2">
    <source>
        <dbReference type="ARBA" id="ARBA00009045"/>
    </source>
</evidence>
<feature type="transmembrane region" description="Helical" evidence="8">
    <location>
        <begin position="292"/>
        <end position="313"/>
    </location>
</feature>
<keyword evidence="5 8" id="KW-1133">Transmembrane helix</keyword>
<feature type="domain" description="Peptidase S54 rhomboid" evidence="9">
    <location>
        <begin position="250"/>
        <end position="381"/>
    </location>
</feature>
<dbReference type="GO" id="GO:0004252">
    <property type="term" value="F:serine-type endopeptidase activity"/>
    <property type="evidence" value="ECO:0007669"/>
    <property type="project" value="InterPro"/>
</dbReference>